<reference evidence="3 4" key="1">
    <citation type="submission" date="2016-09" db="EMBL/GenBank/DDBJ databases">
        <title>Desulfuribacillus arsenicus sp. nov., an obligately anaerobic, dissimilatory arsenic- and antimonate-reducing bacterium isolated from anoxic sediments.</title>
        <authorList>
            <person name="Abin C.A."/>
            <person name="Hollibaugh J.T."/>
        </authorList>
    </citation>
    <scope>NUCLEOTIDE SEQUENCE [LARGE SCALE GENOMIC DNA]</scope>
    <source>
        <strain evidence="3 4">MLFW-2</strain>
    </source>
</reference>
<accession>A0A1E5L6R6</accession>
<dbReference type="CDD" id="cd00279">
    <property type="entry name" value="YlxR"/>
    <property type="match status" value="1"/>
</dbReference>
<dbReference type="SUPFAM" id="SSF64376">
    <property type="entry name" value="YlxR-like"/>
    <property type="match status" value="1"/>
</dbReference>
<keyword evidence="4" id="KW-1185">Reference proteome</keyword>
<dbReference type="EMBL" id="MJAT01000012">
    <property type="protein sequence ID" value="OEH85857.1"/>
    <property type="molecule type" value="Genomic_DNA"/>
</dbReference>
<dbReference type="AlphaFoldDB" id="A0A1E5L6R6"/>
<proteinExistence type="predicted"/>
<dbReference type="PANTHER" id="PTHR34215:SF1">
    <property type="entry name" value="YLXR DOMAIN-CONTAINING PROTEIN"/>
    <property type="match status" value="1"/>
</dbReference>
<dbReference type="STRING" id="1390249.BHU72_03505"/>
<evidence type="ECO:0000259" key="2">
    <source>
        <dbReference type="Pfam" id="PF04296"/>
    </source>
</evidence>
<sequence>MKQRKIPMRKCVGCQEMKSKKSMLRIVHTPENETDVDPTGKKSGRGSYICYDEECLEKARKHKGLEKSLKSKISDDVYEKISYTIKRYILLNKGPNV</sequence>
<dbReference type="Gene3D" id="3.30.1230.10">
    <property type="entry name" value="YlxR-like"/>
    <property type="match status" value="1"/>
</dbReference>
<evidence type="ECO:0000313" key="4">
    <source>
        <dbReference type="Proteomes" id="UP000095255"/>
    </source>
</evidence>
<dbReference type="RefSeq" id="WP_069701940.1">
    <property type="nucleotide sequence ID" value="NZ_MJAT01000012.1"/>
</dbReference>
<feature type="region of interest" description="Disordered" evidence="1">
    <location>
        <begin position="23"/>
        <end position="42"/>
    </location>
</feature>
<dbReference type="InterPro" id="IPR037465">
    <property type="entry name" value="YlxR"/>
</dbReference>
<dbReference type="OrthoDB" id="9813251at2"/>
<evidence type="ECO:0000256" key="1">
    <source>
        <dbReference type="SAM" id="MobiDB-lite"/>
    </source>
</evidence>
<protein>
    <recommendedName>
        <fullName evidence="2">YlxR domain-containing protein</fullName>
    </recommendedName>
</protein>
<feature type="domain" description="YlxR" evidence="2">
    <location>
        <begin position="9"/>
        <end position="81"/>
    </location>
</feature>
<dbReference type="Pfam" id="PF04296">
    <property type="entry name" value="YlxR"/>
    <property type="match status" value="1"/>
</dbReference>
<comment type="caution">
    <text evidence="3">The sequence shown here is derived from an EMBL/GenBank/DDBJ whole genome shotgun (WGS) entry which is preliminary data.</text>
</comment>
<organism evidence="3 4">
    <name type="scientific">Desulfuribacillus stibiiarsenatis</name>
    <dbReference type="NCBI Taxonomy" id="1390249"/>
    <lineage>
        <taxon>Bacteria</taxon>
        <taxon>Bacillati</taxon>
        <taxon>Bacillota</taxon>
        <taxon>Desulfuribacillia</taxon>
        <taxon>Desulfuribacillales</taxon>
        <taxon>Desulfuribacillaceae</taxon>
        <taxon>Desulfuribacillus</taxon>
    </lineage>
</organism>
<dbReference type="NCBIfam" id="NF047356">
    <property type="entry name" value="RNA_bind_RnpM"/>
    <property type="match status" value="1"/>
</dbReference>
<dbReference type="Proteomes" id="UP000095255">
    <property type="component" value="Unassembled WGS sequence"/>
</dbReference>
<name>A0A1E5L6R6_9FIRM</name>
<dbReference type="InterPro" id="IPR007393">
    <property type="entry name" value="YlxR_dom"/>
</dbReference>
<dbReference type="InterPro" id="IPR035931">
    <property type="entry name" value="YlxR-like_sf"/>
</dbReference>
<evidence type="ECO:0000313" key="3">
    <source>
        <dbReference type="EMBL" id="OEH85857.1"/>
    </source>
</evidence>
<gene>
    <name evidence="3" type="ORF">BHU72_03505</name>
</gene>
<dbReference type="PANTHER" id="PTHR34215">
    <property type="entry name" value="BLL0784 PROTEIN"/>
    <property type="match status" value="1"/>
</dbReference>